<evidence type="ECO:0000256" key="4">
    <source>
        <dbReference type="ARBA" id="ARBA00022705"/>
    </source>
</evidence>
<keyword evidence="5 7" id="KW-0539">Nucleus</keyword>
<comment type="function">
    <text evidence="7">Has a role in the initiation of DNA replication. Required at S-phase checkpoint.</text>
</comment>
<evidence type="ECO:0000256" key="3">
    <source>
        <dbReference type="ARBA" id="ARBA00018363"/>
    </source>
</evidence>
<evidence type="ECO:0000313" key="9">
    <source>
        <dbReference type="RefSeq" id="XP_033767520.1"/>
    </source>
</evidence>
<dbReference type="GO" id="GO:0031261">
    <property type="term" value="C:DNA replication preinitiation complex"/>
    <property type="evidence" value="ECO:0007669"/>
    <property type="project" value="TreeGrafter"/>
</dbReference>
<dbReference type="AlphaFoldDB" id="A0A8B8UUT0"/>
<gene>
    <name evidence="9" type="primary">SLD2</name>
    <name evidence="9" type="ORF">SPAR_K01050</name>
</gene>
<dbReference type="FunFam" id="1.10.10.1460:FF:000001">
    <property type="entry name" value="DNA replication regulator Sld2"/>
    <property type="match status" value="1"/>
</dbReference>
<feature type="region of interest" description="Disordered" evidence="8">
    <location>
        <begin position="117"/>
        <end position="141"/>
    </location>
</feature>
<feature type="compositionally biased region" description="Basic residues" evidence="8">
    <location>
        <begin position="425"/>
        <end position="434"/>
    </location>
</feature>
<feature type="compositionally biased region" description="Basic residues" evidence="8">
    <location>
        <begin position="442"/>
        <end position="460"/>
    </location>
</feature>
<reference evidence="9" key="2">
    <citation type="submission" date="2020-01" db="EMBL/GenBank/DDBJ databases">
        <title>Population-level Yeast Reference Genomes.</title>
        <authorList>
            <person name="Yue J.-X."/>
        </authorList>
    </citation>
    <scope>NUCLEOTIDE SEQUENCE</scope>
    <source>
        <strain evidence="9">CBS432</strain>
    </source>
</reference>
<dbReference type="CDD" id="cd22289">
    <property type="entry name" value="RecQL4_SLD2_NTD"/>
    <property type="match status" value="1"/>
</dbReference>
<dbReference type="GO" id="GO:0003688">
    <property type="term" value="F:DNA replication origin binding"/>
    <property type="evidence" value="ECO:0007669"/>
    <property type="project" value="TreeGrafter"/>
</dbReference>
<evidence type="ECO:0000256" key="5">
    <source>
        <dbReference type="ARBA" id="ARBA00023242"/>
    </source>
</evidence>
<feature type="compositionally biased region" description="Polar residues" evidence="8">
    <location>
        <begin position="117"/>
        <end position="137"/>
    </location>
</feature>
<dbReference type="GO" id="GO:1902977">
    <property type="term" value="P:mitotic DNA replication preinitiation complex assembly"/>
    <property type="evidence" value="ECO:0007669"/>
    <property type="project" value="TreeGrafter"/>
</dbReference>
<evidence type="ECO:0000256" key="7">
    <source>
        <dbReference type="RuleBase" id="RU367067"/>
    </source>
</evidence>
<comment type="subcellular location">
    <subcellularLocation>
        <location evidence="1 7">Nucleus</location>
    </subcellularLocation>
</comment>
<dbReference type="GeneID" id="54631873"/>
<dbReference type="PANTHER" id="PTHR28124:SF1">
    <property type="entry name" value="DNA REPLICATION REGULATOR SLD2"/>
    <property type="match status" value="1"/>
</dbReference>
<organism evidence="9">
    <name type="scientific">Saccharomyces paradoxus</name>
    <name type="common">Yeast</name>
    <name type="synonym">Saccharomyces douglasii</name>
    <dbReference type="NCBI Taxonomy" id="27291"/>
    <lineage>
        <taxon>Eukaryota</taxon>
        <taxon>Fungi</taxon>
        <taxon>Dikarya</taxon>
        <taxon>Ascomycota</taxon>
        <taxon>Saccharomycotina</taxon>
        <taxon>Saccharomycetes</taxon>
        <taxon>Saccharomycetales</taxon>
        <taxon>Saccharomycetaceae</taxon>
        <taxon>Saccharomyces</taxon>
    </lineage>
</organism>
<evidence type="ECO:0000256" key="8">
    <source>
        <dbReference type="SAM" id="MobiDB-lite"/>
    </source>
</evidence>
<comment type="similarity">
    <text evidence="2 7">Belongs to the SLD2 family.</text>
</comment>
<feature type="compositionally biased region" description="Acidic residues" evidence="8">
    <location>
        <begin position="288"/>
        <end position="305"/>
    </location>
</feature>
<reference evidence="9" key="4">
    <citation type="submission" date="2025-08" db="UniProtKB">
        <authorList>
            <consortium name="RefSeq"/>
        </authorList>
    </citation>
    <scope>IDENTIFICATION</scope>
    <source>
        <strain evidence="9">CBS432</strain>
    </source>
</reference>
<dbReference type="InterPro" id="IPR021110">
    <property type="entry name" value="DNA_rep_checkpnt_protein"/>
</dbReference>
<dbReference type="Gene3D" id="1.10.10.1460">
    <property type="match status" value="1"/>
</dbReference>
<reference evidence="9" key="1">
    <citation type="journal article" date="2017" name="Nat. Genet.">
        <title>Contrasting evolutionary genome dynamics between domesticated and wild yeasts.</title>
        <authorList>
            <person name="Yue J.X."/>
            <person name="Li J."/>
            <person name="Aigrain L."/>
            <person name="Hallin J."/>
            <person name="Persson K."/>
            <person name="Oliver K."/>
            <person name="Bergstrom A."/>
            <person name="Coupland P."/>
            <person name="Warringer J."/>
            <person name="Lagomarsino M.C."/>
            <person name="Fischer G."/>
            <person name="Durbin R."/>
            <person name="Liti G."/>
        </authorList>
    </citation>
    <scope>NUCLEOTIDE SEQUENCE</scope>
    <source>
        <strain evidence="9">CBS432</strain>
    </source>
</reference>
<accession>A0A8B8UUT0</accession>
<reference evidence="9" key="3">
    <citation type="submission" date="2025-07" db="EMBL/GenBank/DDBJ databases">
        <authorList>
            <consortium name="NCBI Genome Project"/>
        </authorList>
    </citation>
    <scope>NUCLEOTIDE SEQUENCE</scope>
    <source>
        <strain evidence="9">CBS432</strain>
    </source>
</reference>
<dbReference type="Pfam" id="PF11719">
    <property type="entry name" value="Drc1-Sld2"/>
    <property type="match status" value="1"/>
</dbReference>
<evidence type="ECO:0000256" key="6">
    <source>
        <dbReference type="ARBA" id="ARBA00023306"/>
    </source>
</evidence>
<evidence type="ECO:0000256" key="1">
    <source>
        <dbReference type="ARBA" id="ARBA00004123"/>
    </source>
</evidence>
<dbReference type="VEuPathDB" id="FungiDB:SPAR_K01050"/>
<dbReference type="RefSeq" id="XP_033767520.1">
    <property type="nucleotide sequence ID" value="XM_033911629.1"/>
</dbReference>
<dbReference type="KEGG" id="spao:SPAR_K01050"/>
<keyword evidence="6 7" id="KW-0131">Cell cycle</keyword>
<evidence type="ECO:0000256" key="2">
    <source>
        <dbReference type="ARBA" id="ARBA00007276"/>
    </source>
</evidence>
<dbReference type="OrthoDB" id="8775810at2759"/>
<dbReference type="InterPro" id="IPR040203">
    <property type="entry name" value="Sld2"/>
</dbReference>
<proteinExistence type="inferred from homology"/>
<feature type="region of interest" description="Disordered" evidence="8">
    <location>
        <begin position="280"/>
        <end position="322"/>
    </location>
</feature>
<name>A0A8B8UUT0_SACPA</name>
<keyword evidence="4 7" id="KW-0235">DNA replication</keyword>
<dbReference type="GO" id="GO:0000727">
    <property type="term" value="P:double-strand break repair via break-induced replication"/>
    <property type="evidence" value="ECO:0007669"/>
    <property type="project" value="TreeGrafter"/>
</dbReference>
<dbReference type="GO" id="GO:0003697">
    <property type="term" value="F:single-stranded DNA binding"/>
    <property type="evidence" value="ECO:0007669"/>
    <property type="project" value="TreeGrafter"/>
</dbReference>
<feature type="region of interest" description="Disordered" evidence="8">
    <location>
        <begin position="402"/>
        <end position="460"/>
    </location>
</feature>
<protein>
    <recommendedName>
        <fullName evidence="3 7">DNA replication regulator SLD2</fullName>
    </recommendedName>
</protein>
<dbReference type="PANTHER" id="PTHR28124">
    <property type="entry name" value="DNA REPLICATION REGULATOR SLD2"/>
    <property type="match status" value="1"/>
</dbReference>
<sequence>MFSFELEQLKIELKTWEHDFINKNKREPTRDDIKSLRDVRQMYKQYSILKKKHSLQQQKLLAQESVEVPAHSKDNDEIVEIGPTPQVYGKAISIFDMNLSPIKPIYMTFTNNTDINNDSSKTISNKSSPQKTMSLKSSPEDRTLVAESISNVKRQLNFQILKASSTRTPISSPCKKCDGQSAEIKKWSPTIKPLLESGKPSRYYGPNSPLKLDEENIHLNIPLNSNTKRRLQMAYPSLQKTPSRDNHVDISVSFSPSPLIRRPLTKSLIELAREHTEIVKEFSTLQGEDIEEDIEEEEEEEGEDDKDGRDEKDGEDESRLEDGLIRRKVVKDIFQEDDDNEDNQARENTFIRKRPKRRKVIRRLRDDDPETEPTAVKRDVHKELMKLKKRKVAEFLGSTSQLSDTEFENNDEATSGVVNLEQKPAAKRKGRKKYNLVSNNFRRLKLPKKNRFPNRRWGRR</sequence>
<dbReference type="GO" id="GO:0006270">
    <property type="term" value="P:DNA replication initiation"/>
    <property type="evidence" value="ECO:0007669"/>
    <property type="project" value="UniProtKB-UniRule"/>
</dbReference>